<name>A0ABR1LRN6_9PEZI</name>
<accession>A0ABR1LRN6</accession>
<protein>
    <recommendedName>
        <fullName evidence="4">Secreted protein</fullName>
    </recommendedName>
</protein>
<reference evidence="2 3" key="1">
    <citation type="submission" date="2024-04" db="EMBL/GenBank/DDBJ databases">
        <title>Phyllosticta paracitricarpa is synonymous to the EU quarantine fungus P. citricarpa based on phylogenomic analyses.</title>
        <authorList>
            <consortium name="Lawrence Berkeley National Laboratory"/>
            <person name="Van ingen-buijs V.A."/>
            <person name="Van westerhoven A.C."/>
            <person name="Haridas S."/>
            <person name="Skiadas P."/>
            <person name="Martin F."/>
            <person name="Groenewald J.Z."/>
            <person name="Crous P.W."/>
            <person name="Seidl M.F."/>
        </authorList>
    </citation>
    <scope>NUCLEOTIDE SEQUENCE [LARGE SCALE GENOMIC DNA]</scope>
    <source>
        <strain evidence="2 3">CPC 17464</strain>
    </source>
</reference>
<dbReference type="EMBL" id="JBBPEH010000006">
    <property type="protein sequence ID" value="KAK7537364.1"/>
    <property type="molecule type" value="Genomic_DNA"/>
</dbReference>
<feature type="region of interest" description="Disordered" evidence="1">
    <location>
        <begin position="73"/>
        <end position="93"/>
    </location>
</feature>
<evidence type="ECO:0000313" key="2">
    <source>
        <dbReference type="EMBL" id="KAK7537364.1"/>
    </source>
</evidence>
<dbReference type="RefSeq" id="XP_066655515.1">
    <property type="nucleotide sequence ID" value="XM_066800324.1"/>
</dbReference>
<comment type="caution">
    <text evidence="2">The sequence shown here is derived from an EMBL/GenBank/DDBJ whole genome shotgun (WGS) entry which is preliminary data.</text>
</comment>
<gene>
    <name evidence="2" type="ORF">J3D65DRAFT_625274</name>
</gene>
<keyword evidence="3" id="KW-1185">Reference proteome</keyword>
<evidence type="ECO:0000313" key="3">
    <source>
        <dbReference type="Proteomes" id="UP001360953"/>
    </source>
</evidence>
<evidence type="ECO:0008006" key="4">
    <source>
        <dbReference type="Google" id="ProtNLM"/>
    </source>
</evidence>
<dbReference type="GeneID" id="92033230"/>
<evidence type="ECO:0000256" key="1">
    <source>
        <dbReference type="SAM" id="MobiDB-lite"/>
    </source>
</evidence>
<organism evidence="2 3">
    <name type="scientific">Phyllosticta citribraziliensis</name>
    <dbReference type="NCBI Taxonomy" id="989973"/>
    <lineage>
        <taxon>Eukaryota</taxon>
        <taxon>Fungi</taxon>
        <taxon>Dikarya</taxon>
        <taxon>Ascomycota</taxon>
        <taxon>Pezizomycotina</taxon>
        <taxon>Dothideomycetes</taxon>
        <taxon>Dothideomycetes incertae sedis</taxon>
        <taxon>Botryosphaeriales</taxon>
        <taxon>Phyllostictaceae</taxon>
        <taxon>Phyllosticta</taxon>
    </lineage>
</organism>
<feature type="compositionally biased region" description="Basic and acidic residues" evidence="1">
    <location>
        <begin position="73"/>
        <end position="84"/>
    </location>
</feature>
<sequence length="139" mass="15470">MVLMGGFVAVLGGELVCRRVEASCGCHGYLSHSMVDGQSERWEIGASSRRFKAETMGGQSLHWLVAPHGQIIRHGDHKSPKRDPYSPQGLGGRQAIDRTCRDGRLLRAHDTRRGIITRKGPYTQRLNKGYRNSNIVTET</sequence>
<proteinExistence type="predicted"/>
<dbReference type="Proteomes" id="UP001360953">
    <property type="component" value="Unassembled WGS sequence"/>
</dbReference>